<feature type="region of interest" description="Disordered" evidence="1">
    <location>
        <begin position="296"/>
        <end position="336"/>
    </location>
</feature>
<dbReference type="PROSITE" id="PS51832">
    <property type="entry name" value="HD_GYP"/>
    <property type="match status" value="1"/>
</dbReference>
<protein>
    <recommendedName>
        <fullName evidence="2">HD-GYP domain-containing protein</fullName>
    </recommendedName>
</protein>
<reference evidence="3" key="1">
    <citation type="journal article" date="2015" name="Nature">
        <title>Complex archaea that bridge the gap between prokaryotes and eukaryotes.</title>
        <authorList>
            <person name="Spang A."/>
            <person name="Saw J.H."/>
            <person name="Jorgensen S.L."/>
            <person name="Zaremba-Niedzwiedzka K."/>
            <person name="Martijn J."/>
            <person name="Lind A.E."/>
            <person name="van Eijk R."/>
            <person name="Schleper C."/>
            <person name="Guy L."/>
            <person name="Ettema T.J."/>
        </authorList>
    </citation>
    <scope>NUCLEOTIDE SEQUENCE</scope>
</reference>
<dbReference type="AlphaFoldDB" id="A0A0F9W4T5"/>
<dbReference type="EMBL" id="LAZR01000003">
    <property type="protein sequence ID" value="KKO11335.1"/>
    <property type="molecule type" value="Genomic_DNA"/>
</dbReference>
<dbReference type="SUPFAM" id="SSF53448">
    <property type="entry name" value="Nucleotide-diphospho-sugar transferases"/>
    <property type="match status" value="1"/>
</dbReference>
<accession>A0A0F9W4T5</accession>
<dbReference type="Gene3D" id="1.10.3210.10">
    <property type="entry name" value="Hypothetical protein af1432"/>
    <property type="match status" value="1"/>
</dbReference>
<evidence type="ECO:0000259" key="2">
    <source>
        <dbReference type="PROSITE" id="PS51832"/>
    </source>
</evidence>
<dbReference type="InterPro" id="IPR052020">
    <property type="entry name" value="Cyclic_di-GMP/3'3'-cGAMP_PDE"/>
</dbReference>
<evidence type="ECO:0000256" key="1">
    <source>
        <dbReference type="SAM" id="MobiDB-lite"/>
    </source>
</evidence>
<dbReference type="SUPFAM" id="SSF109604">
    <property type="entry name" value="HD-domain/PDEase-like"/>
    <property type="match status" value="1"/>
</dbReference>
<dbReference type="InterPro" id="IPR037522">
    <property type="entry name" value="HD_GYP_dom"/>
</dbReference>
<dbReference type="InterPro" id="IPR029044">
    <property type="entry name" value="Nucleotide-diphossugar_trans"/>
</dbReference>
<dbReference type="PANTHER" id="PTHR45228">
    <property type="entry name" value="CYCLIC DI-GMP PHOSPHODIESTERASE TM_0186-RELATED"/>
    <property type="match status" value="1"/>
</dbReference>
<comment type="caution">
    <text evidence="3">The sequence shown here is derived from an EMBL/GenBank/DDBJ whole genome shotgun (WGS) entry which is preliminary data.</text>
</comment>
<sequence>MTVIRQNDRANDPKVSFVLLDWGCRESFHTLEYLANQVTPRDRYEVIWVEYYDRRPSQLDELIARYEKHGLPSPVDTWIIMARPKGEVFRKHWMNNLGFLHSRGDIVVFIDSDAIISTTIVETIMKEFENDPDVILYLEEIRTSDKRFYPFCYPSKHEIIPVAGNLANGVPLGMRNFRCGLMADPTLIHSRNYGACFAARRDDLTRFGGWDEHDDYSGYIAGPYEMSLRMEWGGKRERWSFLELLWHTPHPGNDGINNFSGPHDGKGVSTTAMEILKTKRTLPLKENPEIRAMRIKQFGPKGPPPLPQNAVAPSTSQPTPTSPIKPDSRWLPQRPASPWNTGMFHLLPKVLMEMETRICDYEYPRTHVIASYASILAKQLKLPPSQVEEIYVAAMFTSMDNICDVAAAGSDASGNGTGIGQSLADLLNAQPLITAAKVERAKGERFDGTGKEGLRAGQIALEARIVDLAEGFDELVNLRGTSRPVSFHEAYRTICEDSGKRFDPKVVDAFKESADDLVSVHLRAQHDTLPLMYPCLQLDPKGNVGTLKFSDFYIAYVATDAGPQYVVLPAWDNSKDWIFMSSNVEAIMAYVTTHMIMADYYGHNIILCANRFFALRHGTQDFSLRNFCCGQYGRACLTAEGVPELKRAILRRRIREKIRQIWVAPIKRVVKWFVK</sequence>
<dbReference type="Gene3D" id="3.90.550.10">
    <property type="entry name" value="Spore Coat Polysaccharide Biosynthesis Protein SpsA, Chain A"/>
    <property type="match status" value="1"/>
</dbReference>
<proteinExistence type="predicted"/>
<dbReference type="Pfam" id="PF00535">
    <property type="entry name" value="Glycos_transf_2"/>
    <property type="match status" value="1"/>
</dbReference>
<name>A0A0F9W4T5_9ZZZZ</name>
<organism evidence="3">
    <name type="scientific">marine sediment metagenome</name>
    <dbReference type="NCBI Taxonomy" id="412755"/>
    <lineage>
        <taxon>unclassified sequences</taxon>
        <taxon>metagenomes</taxon>
        <taxon>ecological metagenomes</taxon>
    </lineage>
</organism>
<evidence type="ECO:0000313" key="3">
    <source>
        <dbReference type="EMBL" id="KKO11335.1"/>
    </source>
</evidence>
<feature type="domain" description="HD-GYP" evidence="2">
    <location>
        <begin position="329"/>
        <end position="526"/>
    </location>
</feature>
<dbReference type="Pfam" id="PF13487">
    <property type="entry name" value="HD_5"/>
    <property type="match status" value="1"/>
</dbReference>
<gene>
    <name evidence="3" type="ORF">LCGC14_0018160</name>
</gene>
<dbReference type="InterPro" id="IPR001173">
    <property type="entry name" value="Glyco_trans_2-like"/>
</dbReference>